<name>A0A061RCY0_9CHLO</name>
<feature type="compositionally biased region" description="Basic and acidic residues" evidence="1">
    <location>
        <begin position="88"/>
        <end position="102"/>
    </location>
</feature>
<protein>
    <submittedName>
        <fullName evidence="2">Uncharacterized protein</fullName>
    </submittedName>
</protein>
<sequence>EAEAAPPAPGPPRRRDAWQTPGTGAAASASLASEVSTVPEELSGELMADASPWQSRAMPHFQRFGRPRTALTLSRDPDFSARPGRGKFNAEREARVRADRARSARSLRHGGYFPVSGLGRIALDAQRHSTKHYIRPTPN</sequence>
<feature type="region of interest" description="Disordered" evidence="1">
    <location>
        <begin position="73"/>
        <end position="102"/>
    </location>
</feature>
<accession>A0A061RCY0</accession>
<evidence type="ECO:0000313" key="2">
    <source>
        <dbReference type="EMBL" id="JAC70817.1"/>
    </source>
</evidence>
<evidence type="ECO:0000256" key="1">
    <source>
        <dbReference type="SAM" id="MobiDB-lite"/>
    </source>
</evidence>
<feature type="non-terminal residue" evidence="2">
    <location>
        <position position="1"/>
    </location>
</feature>
<feature type="compositionally biased region" description="Pro residues" evidence="1">
    <location>
        <begin position="1"/>
        <end position="11"/>
    </location>
</feature>
<organism evidence="2">
    <name type="scientific">Tetraselmis sp. GSL018</name>
    <dbReference type="NCBI Taxonomy" id="582737"/>
    <lineage>
        <taxon>Eukaryota</taxon>
        <taxon>Viridiplantae</taxon>
        <taxon>Chlorophyta</taxon>
        <taxon>core chlorophytes</taxon>
        <taxon>Chlorodendrophyceae</taxon>
        <taxon>Chlorodendrales</taxon>
        <taxon>Chlorodendraceae</taxon>
        <taxon>Tetraselmis</taxon>
    </lineage>
</organism>
<gene>
    <name evidence="2" type="ORF">TSPGSL018_3291</name>
</gene>
<dbReference type="EMBL" id="GBEZ01015338">
    <property type="protein sequence ID" value="JAC70817.1"/>
    <property type="molecule type" value="Transcribed_RNA"/>
</dbReference>
<feature type="region of interest" description="Disordered" evidence="1">
    <location>
        <begin position="1"/>
        <end position="47"/>
    </location>
</feature>
<reference evidence="2" key="1">
    <citation type="submission" date="2014-05" db="EMBL/GenBank/DDBJ databases">
        <title>The transcriptome of the halophilic microalga Tetraselmis sp. GSL018 isolated from the Great Salt Lake, Utah.</title>
        <authorList>
            <person name="Jinkerson R.E."/>
            <person name="D'Adamo S."/>
            <person name="Posewitz M.C."/>
        </authorList>
    </citation>
    <scope>NUCLEOTIDE SEQUENCE</scope>
    <source>
        <strain evidence="2">GSL018</strain>
    </source>
</reference>
<proteinExistence type="predicted"/>
<dbReference type="AlphaFoldDB" id="A0A061RCY0"/>